<evidence type="ECO:0000313" key="1">
    <source>
        <dbReference type="EMBL" id="MDT8760994.1"/>
    </source>
</evidence>
<sequence>MGLEALKAGGIKLSPSARVALGNFVDWRVRNELRRFYNIYGITTGTELPVRVVGREYRTSETERTFTIPDARVGQVAFDMSLFRKTPGGKQVRGFFASDFKPETVIIIRPSQLGPGSTYAIQRPRS</sequence>
<organism evidence="1">
    <name type="scientific">Sphingomonas psychrotolerans</name>
    <dbReference type="NCBI Taxonomy" id="1327635"/>
    <lineage>
        <taxon>Bacteria</taxon>
        <taxon>Pseudomonadati</taxon>
        <taxon>Pseudomonadota</taxon>
        <taxon>Alphaproteobacteria</taxon>
        <taxon>Sphingomonadales</taxon>
        <taxon>Sphingomonadaceae</taxon>
        <taxon>Sphingomonas</taxon>
    </lineage>
</organism>
<reference evidence="1" key="1">
    <citation type="submission" date="2022-04" db="EMBL/GenBank/DDBJ databases">
        <title>Tomato heritable bacteria conferring resistance against bacterial wilt.</title>
        <authorList>
            <person name="Yin J."/>
        </authorList>
    </citation>
    <scope>NUCLEOTIDE SEQUENCE</scope>
    <source>
        <strain evidence="1">Cra20</strain>
    </source>
</reference>
<comment type="caution">
    <text evidence="1">The sequence shown here is derived from an EMBL/GenBank/DDBJ whole genome shotgun (WGS) entry which is preliminary data.</text>
</comment>
<protein>
    <submittedName>
        <fullName evidence="1">Uncharacterized protein</fullName>
    </submittedName>
</protein>
<accession>A0ABU3N905</accession>
<gene>
    <name evidence="1" type="ORF">MZO42_20030</name>
</gene>
<dbReference type="EMBL" id="JALMLT010000006">
    <property type="protein sequence ID" value="MDT8760994.1"/>
    <property type="molecule type" value="Genomic_DNA"/>
</dbReference>
<proteinExistence type="predicted"/>
<name>A0ABU3N905_9SPHN</name>